<evidence type="ECO:0000313" key="1">
    <source>
        <dbReference type="EMBL" id="QJB01315.1"/>
    </source>
</evidence>
<dbReference type="EMBL" id="MT143890">
    <property type="protein sequence ID" value="QJB04799.1"/>
    <property type="molecule type" value="Genomic_DNA"/>
</dbReference>
<sequence>MSLKAFLEVMLSRLLRVRNACNKADTEHWATVSHGCNSGAFLVGALEADQRDRIDYLIENAKTTREAELAAMQVAA</sequence>
<proteinExistence type="predicted"/>
<reference evidence="1" key="1">
    <citation type="submission" date="2020-03" db="EMBL/GenBank/DDBJ databases">
        <title>The deep terrestrial virosphere.</title>
        <authorList>
            <person name="Holmfeldt K."/>
            <person name="Nilsson E."/>
            <person name="Simone D."/>
            <person name="Lopez-Fernandez M."/>
            <person name="Wu X."/>
            <person name="de Brujin I."/>
            <person name="Lundin D."/>
            <person name="Andersson A."/>
            <person name="Bertilsson S."/>
            <person name="Dopson M."/>
        </authorList>
    </citation>
    <scope>NUCLEOTIDE SEQUENCE</scope>
    <source>
        <strain evidence="1">MM171A00115</strain>
        <strain evidence="2">MM171B00172</strain>
    </source>
</reference>
<accession>A0A6M3M6K0</accession>
<evidence type="ECO:0000313" key="2">
    <source>
        <dbReference type="EMBL" id="QJB04799.1"/>
    </source>
</evidence>
<organism evidence="1">
    <name type="scientific">viral metagenome</name>
    <dbReference type="NCBI Taxonomy" id="1070528"/>
    <lineage>
        <taxon>unclassified sequences</taxon>
        <taxon>metagenomes</taxon>
        <taxon>organismal metagenomes</taxon>
    </lineage>
</organism>
<gene>
    <name evidence="1" type="ORF">MM171A00115_0068</name>
    <name evidence="2" type="ORF">MM171B00172_0041</name>
</gene>
<dbReference type="AlphaFoldDB" id="A0A6M3M6K0"/>
<name>A0A6M3M6K0_9ZZZZ</name>
<dbReference type="EMBL" id="MT143707">
    <property type="protein sequence ID" value="QJB01315.1"/>
    <property type="molecule type" value="Genomic_DNA"/>
</dbReference>
<protein>
    <submittedName>
        <fullName evidence="1">Uncharacterized protein</fullName>
    </submittedName>
</protein>